<dbReference type="RefSeq" id="WP_009084395.1">
    <property type="nucleotide sequence ID" value="NZ_CP007547.1"/>
</dbReference>
<accession>A0A077EGL4</accession>
<dbReference type="EMBL" id="CP007547">
    <property type="protein sequence ID" value="AIL45703.1"/>
    <property type="molecule type" value="Genomic_DNA"/>
</dbReference>
<dbReference type="AlphaFoldDB" id="A0A077EGL4"/>
<evidence type="ECO:0000313" key="2">
    <source>
        <dbReference type="EMBL" id="AIL45703.1"/>
    </source>
</evidence>
<evidence type="ECO:0000259" key="1">
    <source>
        <dbReference type="Pfam" id="PF02627"/>
    </source>
</evidence>
<dbReference type="Proteomes" id="UP000028933">
    <property type="component" value="Chromosome"/>
</dbReference>
<feature type="domain" description="Carboxymuconolactone decarboxylase-like" evidence="1">
    <location>
        <begin position="12"/>
        <end position="93"/>
    </location>
</feature>
<keyword evidence="2" id="KW-0575">Peroxidase</keyword>
<dbReference type="InterPro" id="IPR003779">
    <property type="entry name" value="CMD-like"/>
</dbReference>
<dbReference type="KEGG" id="eao:BD94_1928"/>
<dbReference type="SUPFAM" id="SSF69118">
    <property type="entry name" value="AhpD-like"/>
    <property type="match status" value="1"/>
</dbReference>
<dbReference type="Pfam" id="PF02627">
    <property type="entry name" value="CMD"/>
    <property type="match status" value="1"/>
</dbReference>
<gene>
    <name evidence="2" type="ORF">BD94_1928</name>
</gene>
<dbReference type="eggNOG" id="COG2128">
    <property type="taxonomic scope" value="Bacteria"/>
</dbReference>
<dbReference type="STRING" id="1338011.BD94_1928"/>
<reference evidence="2" key="1">
    <citation type="journal article" date="2013" name="Lancet">
        <title>First case of E anophelis outbreak in an intensive-care unit.</title>
        <authorList>
            <person name="Teo J."/>
            <person name="Tan S.Y."/>
            <person name="Tay M."/>
            <person name="Ding Y."/>
            <person name="Kjelleberg S."/>
            <person name="Givskov M."/>
            <person name="Lin R.T."/>
            <person name="Yang L."/>
        </authorList>
    </citation>
    <scope>NUCLEOTIDE SEQUENCE [LARGE SCALE GENOMIC DNA]</scope>
    <source>
        <strain evidence="2">NUHP1</strain>
    </source>
</reference>
<dbReference type="GeneID" id="56683006"/>
<proteinExistence type="predicted"/>
<protein>
    <submittedName>
        <fullName evidence="2">4-carboxymuconolactone decarboxylase domain/alkylhydroperoxidase AhpD family core domain protein</fullName>
    </submittedName>
</protein>
<evidence type="ECO:0000313" key="3">
    <source>
        <dbReference type="Proteomes" id="UP000028933"/>
    </source>
</evidence>
<dbReference type="HOGENOM" id="CLU_082760_6_0_10"/>
<dbReference type="GO" id="GO:0051920">
    <property type="term" value="F:peroxiredoxin activity"/>
    <property type="evidence" value="ECO:0007669"/>
    <property type="project" value="InterPro"/>
</dbReference>
<organism evidence="2 3">
    <name type="scientific">Elizabethkingia anophelis NUHP1</name>
    <dbReference type="NCBI Taxonomy" id="1338011"/>
    <lineage>
        <taxon>Bacteria</taxon>
        <taxon>Pseudomonadati</taxon>
        <taxon>Bacteroidota</taxon>
        <taxon>Flavobacteriia</taxon>
        <taxon>Flavobacteriales</taxon>
        <taxon>Weeksellaceae</taxon>
        <taxon>Elizabethkingia</taxon>
    </lineage>
</organism>
<dbReference type="InterPro" id="IPR004675">
    <property type="entry name" value="AhpD_core"/>
</dbReference>
<dbReference type="NCBIfam" id="TIGR00778">
    <property type="entry name" value="ahpD_dom"/>
    <property type="match status" value="1"/>
</dbReference>
<dbReference type="InterPro" id="IPR029032">
    <property type="entry name" value="AhpD-like"/>
</dbReference>
<name>A0A077EGL4_9FLAO</name>
<dbReference type="PANTHER" id="PTHR34846">
    <property type="entry name" value="4-CARBOXYMUCONOLACTONE DECARBOXYLASE FAMILY PROTEIN (AFU_ORTHOLOGUE AFUA_6G11590)"/>
    <property type="match status" value="1"/>
</dbReference>
<dbReference type="PANTHER" id="PTHR34846:SF10">
    <property type="entry name" value="CYTOPLASMIC PROTEIN"/>
    <property type="match status" value="1"/>
</dbReference>
<reference evidence="2" key="2">
    <citation type="journal article" date="2015" name="Genome Biol. Evol.">
        <title>Complete Genome Sequence and Transcriptomic Analysis of the Novel Pathogen Elizabethkingia anophelis in Response to Oxidative Stress.</title>
        <authorList>
            <person name="Li Y."/>
            <person name="Liu Y."/>
            <person name="Chew S.C."/>
            <person name="Tay M."/>
            <person name="Salido M.M."/>
            <person name="Teo J."/>
            <person name="Lauro F.M."/>
            <person name="Givskov M."/>
            <person name="Yang L."/>
        </authorList>
    </citation>
    <scope>NUCLEOTIDE SEQUENCE</scope>
    <source>
        <strain evidence="2">NUHP1</strain>
    </source>
</reference>
<dbReference type="Gene3D" id="1.20.1290.10">
    <property type="entry name" value="AhpD-like"/>
    <property type="match status" value="1"/>
</dbReference>
<keyword evidence="2" id="KW-0560">Oxidoreductase</keyword>
<sequence length="147" mass="16732">MEKRINIAQTEPQLYKAMYGLEAATAKTELSKTLKELIKIRASQINNCAYCLDMHTKDAIKNGETQQRIFVLSAWREATYLFTEEEQAVLAMTEEVTLISNNGLSEETYQKALKHFTKNQVAQIIMAIITINAWNRIAVSTHLHIGE</sequence>